<dbReference type="Proteomes" id="UP001164768">
    <property type="component" value="Chromosome"/>
</dbReference>
<comment type="function">
    <text evidence="1">Could be involved in insertion of integral membrane proteins into the membrane.</text>
</comment>
<dbReference type="EMBL" id="JAERKF010000009">
    <property type="protein sequence ID" value="MBS1010870.1"/>
    <property type="molecule type" value="Genomic_DNA"/>
</dbReference>
<comment type="similarity">
    <text evidence="1">Belongs to the UPF0161 family.</text>
</comment>
<evidence type="ECO:0000313" key="3">
    <source>
        <dbReference type="EMBL" id="PBQ23278.1"/>
    </source>
</evidence>
<gene>
    <name evidence="2" type="primary">yidD</name>
    <name evidence="3" type="ORF">CNR29_04290</name>
    <name evidence="4" type="ORF">DIS17_00520</name>
    <name evidence="2" type="ORF">JK167_08520</name>
    <name evidence="5" type="ORF">ORR04_00175</name>
</gene>
<dbReference type="GeneID" id="56992578"/>
<keyword evidence="1" id="KW-1003">Cell membrane</keyword>
<dbReference type="HAMAP" id="MF_00386">
    <property type="entry name" value="UPF0161_YidD"/>
    <property type="match status" value="1"/>
</dbReference>
<dbReference type="EMBL" id="QFDK01000001">
    <property type="protein sequence ID" value="TOZ05961.1"/>
    <property type="molecule type" value="Genomic_DNA"/>
</dbReference>
<dbReference type="InterPro" id="IPR002696">
    <property type="entry name" value="Membr_insert_effic_factor_YidD"/>
</dbReference>
<dbReference type="PANTHER" id="PTHR33383">
    <property type="entry name" value="MEMBRANE PROTEIN INSERTION EFFICIENCY FACTOR-RELATED"/>
    <property type="match status" value="1"/>
</dbReference>
<dbReference type="Proteomes" id="UP000217918">
    <property type="component" value="Unassembled WGS sequence"/>
</dbReference>
<dbReference type="OrthoDB" id="9801753at2"/>
<reference evidence="2" key="3">
    <citation type="submission" date="2020-12" db="EMBL/GenBank/DDBJ databases">
        <authorList>
            <person name="Mcmullen J.G."/>
        </authorList>
    </citation>
    <scope>NUCLEOTIDE SEQUENCE</scope>
    <source>
        <strain evidence="2">Dm-2019-70</strain>
    </source>
</reference>
<proteinExistence type="inferred from homology"/>
<dbReference type="SMART" id="SM01234">
    <property type="entry name" value="Haemolytic"/>
    <property type="match status" value="1"/>
</dbReference>
<reference evidence="3 6" key="1">
    <citation type="submission" date="2017-09" db="EMBL/GenBank/DDBJ databases">
        <title>Genome sequence of Lactobacillus brevis D7.</title>
        <authorList>
            <person name="Kwon M.-S."/>
            <person name="Lim S.K."/>
            <person name="Choi H.-J."/>
        </authorList>
    </citation>
    <scope>NUCLEOTIDE SEQUENCE [LARGE SCALE GENOMIC DNA]</scope>
    <source>
        <strain evidence="3 6">D7</strain>
    </source>
</reference>
<reference evidence="5" key="5">
    <citation type="submission" date="2022-11" db="EMBL/GenBank/DDBJ databases">
        <title>Whole genome sequence of Levilactobacillus brevis SMB091.</title>
        <authorList>
            <person name="Kim J.-M."/>
            <person name="Kim O.-C."/>
            <person name="Choi Y.H."/>
            <person name="Han N.S."/>
            <person name="Hurh B."/>
        </authorList>
    </citation>
    <scope>NUCLEOTIDE SEQUENCE</scope>
    <source>
        <strain evidence="5">SMB091</strain>
    </source>
</reference>
<protein>
    <recommendedName>
        <fullName evidence="1">Putative membrane protein insertion efficiency factor</fullName>
    </recommendedName>
</protein>
<dbReference type="NCBIfam" id="TIGR00278">
    <property type="entry name" value="membrane protein insertion efficiency factor YidD"/>
    <property type="match status" value="1"/>
</dbReference>
<dbReference type="PANTHER" id="PTHR33383:SF1">
    <property type="entry name" value="MEMBRANE PROTEIN INSERTION EFFICIENCY FACTOR-RELATED"/>
    <property type="match status" value="1"/>
</dbReference>
<dbReference type="EMBL" id="NVYO01000001">
    <property type="protein sequence ID" value="PBQ23278.1"/>
    <property type="molecule type" value="Genomic_DNA"/>
</dbReference>
<dbReference type="GO" id="GO:0005886">
    <property type="term" value="C:plasma membrane"/>
    <property type="evidence" value="ECO:0007669"/>
    <property type="project" value="UniProtKB-SubCell"/>
</dbReference>
<evidence type="ECO:0000313" key="4">
    <source>
        <dbReference type="EMBL" id="TOZ05961.1"/>
    </source>
</evidence>
<evidence type="ECO:0000313" key="2">
    <source>
        <dbReference type="EMBL" id="MBS1010870.1"/>
    </source>
</evidence>
<evidence type="ECO:0000313" key="5">
    <source>
        <dbReference type="EMBL" id="WAD01679.1"/>
    </source>
</evidence>
<dbReference type="OMA" id="FHPGGHD"/>
<reference evidence="4" key="2">
    <citation type="submission" date="2018-05" db="EMBL/GenBank/DDBJ databases">
        <title>Genome Comparison of Lactic Acid Bacteria Isolated from non-Wheat Sourdough.</title>
        <authorList>
            <person name="Rice T."/>
            <person name="Axel C."/>
            <person name="Lynch K.M."/>
            <person name="Benz C."/>
            <person name="Arendt E.K."/>
            <person name="Coffey A."/>
        </authorList>
    </citation>
    <scope>NUCLEOTIDE SEQUENCE</scope>
    <source>
        <strain evidence="4">TR055</strain>
    </source>
</reference>
<dbReference type="Proteomes" id="UP000785759">
    <property type="component" value="Unassembled WGS sequence"/>
</dbReference>
<organism evidence="3 6">
    <name type="scientific">Levilactobacillus brevis</name>
    <name type="common">Lactobacillus brevis</name>
    <dbReference type="NCBI Taxonomy" id="1580"/>
    <lineage>
        <taxon>Bacteria</taxon>
        <taxon>Bacillati</taxon>
        <taxon>Bacillota</taxon>
        <taxon>Bacilli</taxon>
        <taxon>Lactobacillales</taxon>
        <taxon>Lactobacillaceae</taxon>
        <taxon>Levilactobacillus</taxon>
    </lineage>
</organism>
<reference evidence="2" key="4">
    <citation type="submission" date="2022-09" db="EMBL/GenBank/DDBJ databases">
        <title>Genome-inferred correspondence between phylogeny and metabolic traits in the wild Drosophila gut microbiome.</title>
        <authorList>
            <person name="Bueno E."/>
            <person name="Blow F."/>
            <person name="Douglas A.E."/>
        </authorList>
    </citation>
    <scope>NUCLEOTIDE SEQUENCE</scope>
    <source>
        <strain evidence="2">Dm-2019-70</strain>
    </source>
</reference>
<dbReference type="RefSeq" id="WP_011668143.1">
    <property type="nucleotide sequence ID" value="NZ_BBOW01000072.1"/>
</dbReference>
<dbReference type="EMBL" id="CP113117">
    <property type="protein sequence ID" value="WAD01679.1"/>
    <property type="molecule type" value="Genomic_DNA"/>
</dbReference>
<dbReference type="Pfam" id="PF01809">
    <property type="entry name" value="YidD"/>
    <property type="match status" value="1"/>
</dbReference>
<comment type="subcellular location">
    <subcellularLocation>
        <location evidence="1">Cell membrane</location>
        <topology evidence="1">Peripheral membrane protein</topology>
        <orientation evidence="1">Cytoplasmic side</orientation>
    </subcellularLocation>
</comment>
<dbReference type="Proteomes" id="UP000676478">
    <property type="component" value="Unassembled WGS sequence"/>
</dbReference>
<dbReference type="AlphaFoldDB" id="A0A0C1M5F9"/>
<sequence length="99" mass="11473">MRHILIWFVRGYQRFISPLFPPTCRYYPTCSTYMVQALSKHGALKGSLMGLARILRCQPFVRGGIDPVPDHFTLKRNTAAEAAYRQAMQLDEIERHPHK</sequence>
<evidence type="ECO:0000256" key="1">
    <source>
        <dbReference type="HAMAP-Rule" id="MF_00386"/>
    </source>
</evidence>
<name>A0A0C1M5F9_LEVBR</name>
<accession>A0A0C1M5F9</accession>
<evidence type="ECO:0000313" key="6">
    <source>
        <dbReference type="Proteomes" id="UP000217918"/>
    </source>
</evidence>
<keyword evidence="1" id="KW-0472">Membrane</keyword>